<proteinExistence type="predicted"/>
<protein>
    <submittedName>
        <fullName evidence="2">DUF445 domain-containing protein</fullName>
    </submittedName>
</protein>
<gene>
    <name evidence="2" type="ORF">ACFOHL_16185</name>
</gene>
<keyword evidence="1" id="KW-0812">Transmembrane</keyword>
<keyword evidence="1" id="KW-1133">Transmembrane helix</keyword>
<dbReference type="RefSeq" id="WP_376921277.1">
    <property type="nucleotide sequence ID" value="NZ_JBHRSW010000047.1"/>
</dbReference>
<feature type="transmembrane region" description="Helical" evidence="1">
    <location>
        <begin position="5"/>
        <end position="23"/>
    </location>
</feature>
<evidence type="ECO:0000313" key="3">
    <source>
        <dbReference type="Proteomes" id="UP001595478"/>
    </source>
</evidence>
<accession>A0ABV7FY10</accession>
<feature type="transmembrane region" description="Helical" evidence="1">
    <location>
        <begin position="29"/>
        <end position="48"/>
    </location>
</feature>
<keyword evidence="1" id="KW-0472">Membrane</keyword>
<dbReference type="Proteomes" id="UP001595478">
    <property type="component" value="Unassembled WGS sequence"/>
</dbReference>
<keyword evidence="3" id="KW-1185">Reference proteome</keyword>
<dbReference type="PANTHER" id="PTHR38568:SF1">
    <property type="entry name" value="DUF445 DOMAIN-CONTAINING PROTEIN"/>
    <property type="match status" value="1"/>
</dbReference>
<dbReference type="EMBL" id="JBHRSW010000047">
    <property type="protein sequence ID" value="MFC3123162.1"/>
    <property type="molecule type" value="Genomic_DNA"/>
</dbReference>
<reference evidence="3" key="1">
    <citation type="journal article" date="2019" name="Int. J. Syst. Evol. Microbiol.">
        <title>The Global Catalogue of Microorganisms (GCM) 10K type strain sequencing project: providing services to taxonomists for standard genome sequencing and annotation.</title>
        <authorList>
            <consortium name="The Broad Institute Genomics Platform"/>
            <consortium name="The Broad Institute Genome Sequencing Center for Infectious Disease"/>
            <person name="Wu L."/>
            <person name="Ma J."/>
        </authorList>
    </citation>
    <scope>NUCLEOTIDE SEQUENCE [LARGE SCALE GENOMIC DNA]</scope>
    <source>
        <strain evidence="3">KCTC 52473</strain>
    </source>
</reference>
<sequence>MNKSVVTNIVALLVLVLGLYLQIDVLFVVGVFALAGAITNSLAVHMLFEKVPGLYGSGVIQIKFEQFKLGIRSLVMEQFFSLENIEKLVQAQAASNSSLDLQAVIEDTDLSPAFDSLVSTIKASSFGGMLNMFGGEEALTPLREPFIENLTASVVQISQSDDFKDKLKLAGTHTYDPQAMHKKINALVESRLDELTPAMVKSIIQQMIRSHLGWLVVWGGFFGGLIGLLAHLLGI</sequence>
<dbReference type="PANTHER" id="PTHR38568">
    <property type="entry name" value="DUF445 DOMAIN-CONTAINING PROTEIN-RELATED"/>
    <property type="match status" value="1"/>
</dbReference>
<evidence type="ECO:0000256" key="1">
    <source>
        <dbReference type="SAM" id="Phobius"/>
    </source>
</evidence>
<organism evidence="2 3">
    <name type="scientific">Agaribacter flavus</name>
    <dbReference type="NCBI Taxonomy" id="1902781"/>
    <lineage>
        <taxon>Bacteria</taxon>
        <taxon>Pseudomonadati</taxon>
        <taxon>Pseudomonadota</taxon>
        <taxon>Gammaproteobacteria</taxon>
        <taxon>Alteromonadales</taxon>
        <taxon>Alteromonadaceae</taxon>
        <taxon>Agaribacter</taxon>
    </lineage>
</organism>
<evidence type="ECO:0000313" key="2">
    <source>
        <dbReference type="EMBL" id="MFC3123162.1"/>
    </source>
</evidence>
<feature type="transmembrane region" description="Helical" evidence="1">
    <location>
        <begin position="212"/>
        <end position="233"/>
    </location>
</feature>
<comment type="caution">
    <text evidence="2">The sequence shown here is derived from an EMBL/GenBank/DDBJ whole genome shotgun (WGS) entry which is preliminary data.</text>
</comment>
<name>A0ABV7FY10_9ALTE</name>